<name>A0A803PVF4_CANSA</name>
<evidence type="ECO:0000259" key="1">
    <source>
        <dbReference type="Pfam" id="PF13456"/>
    </source>
</evidence>
<dbReference type="AlphaFoldDB" id="A0A803PVF4"/>
<dbReference type="CDD" id="cd06222">
    <property type="entry name" value="RNase_H_like"/>
    <property type="match status" value="1"/>
</dbReference>
<reference evidence="2" key="1">
    <citation type="submission" date="2018-11" db="EMBL/GenBank/DDBJ databases">
        <authorList>
            <person name="Grassa J C."/>
        </authorList>
    </citation>
    <scope>NUCLEOTIDE SEQUENCE [LARGE SCALE GENOMIC DNA]</scope>
</reference>
<organism evidence="2 3">
    <name type="scientific">Cannabis sativa</name>
    <name type="common">Hemp</name>
    <name type="synonym">Marijuana</name>
    <dbReference type="NCBI Taxonomy" id="3483"/>
    <lineage>
        <taxon>Eukaryota</taxon>
        <taxon>Viridiplantae</taxon>
        <taxon>Streptophyta</taxon>
        <taxon>Embryophyta</taxon>
        <taxon>Tracheophyta</taxon>
        <taxon>Spermatophyta</taxon>
        <taxon>Magnoliopsida</taxon>
        <taxon>eudicotyledons</taxon>
        <taxon>Gunneridae</taxon>
        <taxon>Pentapetalae</taxon>
        <taxon>rosids</taxon>
        <taxon>fabids</taxon>
        <taxon>Rosales</taxon>
        <taxon>Cannabaceae</taxon>
        <taxon>Cannabis</taxon>
    </lineage>
</organism>
<sequence length="214" mass="23866">MEERERTVLETAAFVINYMDKFLVANQNQKQGAAFFPSTSMPTLDSIRNTTGEMPWKPLNGTVLMLNIDAALDLATKTLGVGAIVRDSQGHVIAGLSKPVQGCFRSDKMEAKALFHSLNWVVQEQLHITHIETNALRLSNALNYSLTDLSCFSDLIMDIRCLLSFFFEAAISHVRRYANQATHGLAKHALELDQDSCWIGEISYPIFTIVVNDS</sequence>
<dbReference type="GO" id="GO:0003676">
    <property type="term" value="F:nucleic acid binding"/>
    <property type="evidence" value="ECO:0007669"/>
    <property type="project" value="InterPro"/>
</dbReference>
<evidence type="ECO:0000313" key="2">
    <source>
        <dbReference type="EnsemblPlants" id="cds.evm.model.06.1658"/>
    </source>
</evidence>
<keyword evidence="3" id="KW-1185">Reference proteome</keyword>
<protein>
    <recommendedName>
        <fullName evidence="1">RNase H type-1 domain-containing protein</fullName>
    </recommendedName>
</protein>
<evidence type="ECO:0000313" key="3">
    <source>
        <dbReference type="Proteomes" id="UP000596661"/>
    </source>
</evidence>
<dbReference type="Pfam" id="PF13456">
    <property type="entry name" value="RVT_3"/>
    <property type="match status" value="1"/>
</dbReference>
<reference evidence="2" key="2">
    <citation type="submission" date="2021-03" db="UniProtKB">
        <authorList>
            <consortium name="EnsemblPlants"/>
        </authorList>
    </citation>
    <scope>IDENTIFICATION</scope>
</reference>
<proteinExistence type="predicted"/>
<dbReference type="InterPro" id="IPR044730">
    <property type="entry name" value="RNase_H-like_dom_plant"/>
</dbReference>
<dbReference type="InterPro" id="IPR012337">
    <property type="entry name" value="RNaseH-like_sf"/>
</dbReference>
<feature type="domain" description="RNase H type-1" evidence="1">
    <location>
        <begin position="68"/>
        <end position="189"/>
    </location>
</feature>
<accession>A0A803PVF4</accession>
<dbReference type="Gramene" id="evm.model.06.1658">
    <property type="protein sequence ID" value="cds.evm.model.06.1658"/>
    <property type="gene ID" value="evm.TU.06.1658"/>
</dbReference>
<dbReference type="Gene3D" id="3.30.420.10">
    <property type="entry name" value="Ribonuclease H-like superfamily/Ribonuclease H"/>
    <property type="match status" value="1"/>
</dbReference>
<dbReference type="Proteomes" id="UP000596661">
    <property type="component" value="Chromosome 6"/>
</dbReference>
<dbReference type="PANTHER" id="PTHR47723:SF21">
    <property type="entry name" value="POLYNUCLEOTIDYL TRANSFERASE, RIBONUCLEASE H-LIKE SUPERFAMILY PROTEIN"/>
    <property type="match status" value="1"/>
</dbReference>
<dbReference type="InterPro" id="IPR053151">
    <property type="entry name" value="RNase_H-like"/>
</dbReference>
<dbReference type="EMBL" id="UZAU01000616">
    <property type="status" value="NOT_ANNOTATED_CDS"/>
    <property type="molecule type" value="Genomic_DNA"/>
</dbReference>
<dbReference type="EnsemblPlants" id="evm.model.06.1658">
    <property type="protein sequence ID" value="cds.evm.model.06.1658"/>
    <property type="gene ID" value="evm.TU.06.1658"/>
</dbReference>
<dbReference type="PANTHER" id="PTHR47723">
    <property type="entry name" value="OS05G0353850 PROTEIN"/>
    <property type="match status" value="1"/>
</dbReference>
<dbReference type="InterPro" id="IPR036397">
    <property type="entry name" value="RNaseH_sf"/>
</dbReference>
<dbReference type="GO" id="GO:0004523">
    <property type="term" value="F:RNA-DNA hybrid ribonuclease activity"/>
    <property type="evidence" value="ECO:0007669"/>
    <property type="project" value="InterPro"/>
</dbReference>
<dbReference type="InterPro" id="IPR002156">
    <property type="entry name" value="RNaseH_domain"/>
</dbReference>
<dbReference type="SUPFAM" id="SSF53098">
    <property type="entry name" value="Ribonuclease H-like"/>
    <property type="match status" value="1"/>
</dbReference>